<keyword evidence="3" id="KW-1185">Reference proteome</keyword>
<proteinExistence type="predicted"/>
<organism evidence="2 3">
    <name type="scientific">Hebeloma cylindrosporum</name>
    <dbReference type="NCBI Taxonomy" id="76867"/>
    <lineage>
        <taxon>Eukaryota</taxon>
        <taxon>Fungi</taxon>
        <taxon>Dikarya</taxon>
        <taxon>Basidiomycota</taxon>
        <taxon>Agaricomycotina</taxon>
        <taxon>Agaricomycetes</taxon>
        <taxon>Agaricomycetidae</taxon>
        <taxon>Agaricales</taxon>
        <taxon>Agaricineae</taxon>
        <taxon>Hymenogastraceae</taxon>
        <taxon>Hebeloma</taxon>
    </lineage>
</organism>
<dbReference type="AlphaFoldDB" id="A0A0C3BX12"/>
<sequence>MGPTWMGGISCAISLASLLLRNIPATHLHTNMCWMFDFGCSRIHSSSPSTTPSGRFSGK</sequence>
<reference evidence="3" key="2">
    <citation type="submission" date="2015-01" db="EMBL/GenBank/DDBJ databases">
        <title>Evolutionary Origins and Diversification of the Mycorrhizal Mutualists.</title>
        <authorList>
            <consortium name="DOE Joint Genome Institute"/>
            <consortium name="Mycorrhizal Genomics Consortium"/>
            <person name="Kohler A."/>
            <person name="Kuo A."/>
            <person name="Nagy L.G."/>
            <person name="Floudas D."/>
            <person name="Copeland A."/>
            <person name="Barry K.W."/>
            <person name="Cichocki N."/>
            <person name="Veneault-Fourrey C."/>
            <person name="LaButti K."/>
            <person name="Lindquist E.A."/>
            <person name="Lipzen A."/>
            <person name="Lundell T."/>
            <person name="Morin E."/>
            <person name="Murat C."/>
            <person name="Riley R."/>
            <person name="Ohm R."/>
            <person name="Sun H."/>
            <person name="Tunlid A."/>
            <person name="Henrissat B."/>
            <person name="Grigoriev I.V."/>
            <person name="Hibbett D.S."/>
            <person name="Martin F."/>
        </authorList>
    </citation>
    <scope>NUCLEOTIDE SEQUENCE [LARGE SCALE GENOMIC DNA]</scope>
    <source>
        <strain evidence="3">h7</strain>
    </source>
</reference>
<protein>
    <submittedName>
        <fullName evidence="2">Uncharacterized protein</fullName>
    </submittedName>
</protein>
<accession>A0A0C3BX12</accession>
<feature type="chain" id="PRO_5002172868" evidence="1">
    <location>
        <begin position="26"/>
        <end position="59"/>
    </location>
</feature>
<evidence type="ECO:0000313" key="3">
    <source>
        <dbReference type="Proteomes" id="UP000053424"/>
    </source>
</evidence>
<dbReference type="HOGENOM" id="CLU_2961045_0_0_1"/>
<evidence type="ECO:0000256" key="1">
    <source>
        <dbReference type="SAM" id="SignalP"/>
    </source>
</evidence>
<keyword evidence="1" id="KW-0732">Signal</keyword>
<gene>
    <name evidence="2" type="ORF">M413DRAFT_449442</name>
</gene>
<dbReference type="Proteomes" id="UP000053424">
    <property type="component" value="Unassembled WGS sequence"/>
</dbReference>
<dbReference type="EMBL" id="KN831810">
    <property type="protein sequence ID" value="KIM35981.1"/>
    <property type="molecule type" value="Genomic_DNA"/>
</dbReference>
<name>A0A0C3BX12_HEBCY</name>
<evidence type="ECO:0000313" key="2">
    <source>
        <dbReference type="EMBL" id="KIM35981.1"/>
    </source>
</evidence>
<reference evidence="2 3" key="1">
    <citation type="submission" date="2014-04" db="EMBL/GenBank/DDBJ databases">
        <authorList>
            <consortium name="DOE Joint Genome Institute"/>
            <person name="Kuo A."/>
            <person name="Gay G."/>
            <person name="Dore J."/>
            <person name="Kohler A."/>
            <person name="Nagy L.G."/>
            <person name="Floudas D."/>
            <person name="Copeland A."/>
            <person name="Barry K.W."/>
            <person name="Cichocki N."/>
            <person name="Veneault-Fourrey C."/>
            <person name="LaButti K."/>
            <person name="Lindquist E.A."/>
            <person name="Lipzen A."/>
            <person name="Lundell T."/>
            <person name="Morin E."/>
            <person name="Murat C."/>
            <person name="Sun H."/>
            <person name="Tunlid A."/>
            <person name="Henrissat B."/>
            <person name="Grigoriev I.V."/>
            <person name="Hibbett D.S."/>
            <person name="Martin F."/>
            <person name="Nordberg H.P."/>
            <person name="Cantor M.N."/>
            <person name="Hua S.X."/>
        </authorList>
    </citation>
    <scope>NUCLEOTIDE SEQUENCE [LARGE SCALE GENOMIC DNA]</scope>
    <source>
        <strain evidence="3">h7</strain>
    </source>
</reference>
<feature type="signal peptide" evidence="1">
    <location>
        <begin position="1"/>
        <end position="25"/>
    </location>
</feature>